<reference evidence="10 11" key="1">
    <citation type="submission" date="2019-07" db="EMBL/GenBank/DDBJ databases">
        <title>Finished genome of Venturia effusa.</title>
        <authorList>
            <person name="Young C.A."/>
            <person name="Cox M.P."/>
            <person name="Ganley A.R.D."/>
            <person name="David W.J."/>
        </authorList>
    </citation>
    <scope>NUCLEOTIDE SEQUENCE [LARGE SCALE GENOMIC DNA]</scope>
    <source>
        <strain evidence="11">albino</strain>
    </source>
</reference>
<feature type="compositionally biased region" description="Acidic residues" evidence="8">
    <location>
        <begin position="529"/>
        <end position="540"/>
    </location>
</feature>
<dbReference type="GO" id="GO:0033619">
    <property type="term" value="P:membrane protein proteolysis"/>
    <property type="evidence" value="ECO:0007669"/>
    <property type="project" value="TreeGrafter"/>
</dbReference>
<evidence type="ECO:0000256" key="5">
    <source>
        <dbReference type="ARBA" id="ARBA00022824"/>
    </source>
</evidence>
<evidence type="ECO:0000256" key="3">
    <source>
        <dbReference type="ARBA" id="ARBA00022692"/>
    </source>
</evidence>
<dbReference type="InterPro" id="IPR007369">
    <property type="entry name" value="Peptidase_A22B_SPP"/>
</dbReference>
<dbReference type="AlphaFoldDB" id="A0A517L3H8"/>
<comment type="subcellular location">
    <subcellularLocation>
        <location evidence="1">Endoplasmic reticulum membrane</location>
        <topology evidence="1">Multi-pass membrane protein</topology>
    </subcellularLocation>
</comment>
<keyword evidence="5" id="KW-0256">Endoplasmic reticulum</keyword>
<feature type="compositionally biased region" description="Acidic residues" evidence="8">
    <location>
        <begin position="71"/>
        <end position="83"/>
    </location>
</feature>
<dbReference type="GO" id="GO:0098554">
    <property type="term" value="C:cytoplasmic side of endoplasmic reticulum membrane"/>
    <property type="evidence" value="ECO:0007669"/>
    <property type="project" value="TreeGrafter"/>
</dbReference>
<feature type="region of interest" description="Disordered" evidence="8">
    <location>
        <begin position="577"/>
        <end position="607"/>
    </location>
</feature>
<feature type="transmembrane region" description="Helical" evidence="9">
    <location>
        <begin position="420"/>
        <end position="442"/>
    </location>
</feature>
<feature type="transmembrane region" description="Helical" evidence="9">
    <location>
        <begin position="126"/>
        <end position="144"/>
    </location>
</feature>
<evidence type="ECO:0008006" key="12">
    <source>
        <dbReference type="Google" id="ProtNLM"/>
    </source>
</evidence>
<protein>
    <recommendedName>
        <fullName evidence="12">Peptidase A22B, signal peptide peptidase</fullName>
    </recommendedName>
</protein>
<feature type="region of interest" description="Disordered" evidence="8">
    <location>
        <begin position="55"/>
        <end position="85"/>
    </location>
</feature>
<dbReference type="PANTHER" id="PTHR12174:SF23">
    <property type="entry name" value="MINOR HISTOCOMPATIBILITY ANTIGEN H13"/>
    <property type="match status" value="1"/>
</dbReference>
<dbReference type="GO" id="GO:0006465">
    <property type="term" value="P:signal peptide processing"/>
    <property type="evidence" value="ECO:0007669"/>
    <property type="project" value="TreeGrafter"/>
</dbReference>
<keyword evidence="6 9" id="KW-1133">Transmembrane helix</keyword>
<keyword evidence="7 9" id="KW-0472">Membrane</keyword>
<dbReference type="STRING" id="50376.A0A517L3H8"/>
<evidence type="ECO:0000256" key="2">
    <source>
        <dbReference type="ARBA" id="ARBA00006859"/>
    </source>
</evidence>
<keyword evidence="3 9" id="KW-0812">Transmembrane</keyword>
<dbReference type="GO" id="GO:0042500">
    <property type="term" value="F:aspartic endopeptidase activity, intramembrane cleaving"/>
    <property type="evidence" value="ECO:0007669"/>
    <property type="project" value="InterPro"/>
</dbReference>
<evidence type="ECO:0000256" key="4">
    <source>
        <dbReference type="ARBA" id="ARBA00022801"/>
    </source>
</evidence>
<name>A0A517L3H8_9PEZI</name>
<evidence type="ECO:0000256" key="6">
    <source>
        <dbReference type="ARBA" id="ARBA00022989"/>
    </source>
</evidence>
<comment type="similarity">
    <text evidence="2">Belongs to the peptidase A22B family.</text>
</comment>
<evidence type="ECO:0000256" key="8">
    <source>
        <dbReference type="SAM" id="MobiDB-lite"/>
    </source>
</evidence>
<proteinExistence type="inferred from homology"/>
<dbReference type="PANTHER" id="PTHR12174">
    <property type="entry name" value="SIGNAL PEPTIDE PEPTIDASE"/>
    <property type="match status" value="1"/>
</dbReference>
<dbReference type="EMBL" id="CP042188">
    <property type="protein sequence ID" value="QDS70183.1"/>
    <property type="molecule type" value="Genomic_DNA"/>
</dbReference>
<dbReference type="Pfam" id="PF04258">
    <property type="entry name" value="Peptidase_A22B"/>
    <property type="match status" value="1"/>
</dbReference>
<evidence type="ECO:0000256" key="1">
    <source>
        <dbReference type="ARBA" id="ARBA00004477"/>
    </source>
</evidence>
<feature type="transmembrane region" description="Helical" evidence="9">
    <location>
        <begin position="96"/>
        <end position="114"/>
    </location>
</feature>
<dbReference type="InterPro" id="IPR006639">
    <property type="entry name" value="Preselin/SPP"/>
</dbReference>
<feature type="transmembrane region" description="Helical" evidence="9">
    <location>
        <begin position="345"/>
        <end position="364"/>
    </location>
</feature>
<feature type="transmembrane region" description="Helical" evidence="9">
    <location>
        <begin position="448"/>
        <end position="466"/>
    </location>
</feature>
<dbReference type="Proteomes" id="UP000316270">
    <property type="component" value="Chromosome 4"/>
</dbReference>
<keyword evidence="4" id="KW-0378">Hydrolase</keyword>
<feature type="transmembrane region" description="Helical" evidence="9">
    <location>
        <begin position="238"/>
        <end position="259"/>
    </location>
</feature>
<dbReference type="SMART" id="SM00730">
    <property type="entry name" value="PSN"/>
    <property type="match status" value="1"/>
</dbReference>
<organism evidence="10 11">
    <name type="scientific">Venturia effusa</name>
    <dbReference type="NCBI Taxonomy" id="50376"/>
    <lineage>
        <taxon>Eukaryota</taxon>
        <taxon>Fungi</taxon>
        <taxon>Dikarya</taxon>
        <taxon>Ascomycota</taxon>
        <taxon>Pezizomycotina</taxon>
        <taxon>Dothideomycetes</taxon>
        <taxon>Pleosporomycetidae</taxon>
        <taxon>Venturiales</taxon>
        <taxon>Venturiaceae</taxon>
        <taxon>Venturia</taxon>
    </lineage>
</organism>
<feature type="transmembrane region" description="Helical" evidence="9">
    <location>
        <begin position="271"/>
        <end position="298"/>
    </location>
</feature>
<evidence type="ECO:0000256" key="7">
    <source>
        <dbReference type="ARBA" id="ARBA00023136"/>
    </source>
</evidence>
<accession>A0A517L3H8</accession>
<keyword evidence="11" id="KW-1185">Reference proteome</keyword>
<evidence type="ECO:0000313" key="10">
    <source>
        <dbReference type="EMBL" id="QDS70183.1"/>
    </source>
</evidence>
<dbReference type="OrthoDB" id="29661at2759"/>
<evidence type="ECO:0000256" key="9">
    <source>
        <dbReference type="SAM" id="Phobius"/>
    </source>
</evidence>
<dbReference type="GO" id="GO:0098553">
    <property type="term" value="C:lumenal side of endoplasmic reticulum membrane"/>
    <property type="evidence" value="ECO:0007669"/>
    <property type="project" value="TreeGrafter"/>
</dbReference>
<gene>
    <name evidence="10" type="ORF">FKW77_006394</name>
</gene>
<evidence type="ECO:0000313" key="11">
    <source>
        <dbReference type="Proteomes" id="UP000316270"/>
    </source>
</evidence>
<feature type="region of interest" description="Disordered" evidence="8">
    <location>
        <begin position="481"/>
        <end position="551"/>
    </location>
</feature>
<sequence length="607" mass="68247">MSSSESAPGLWAEFAGILAFNFSKIQPYLWTELHIILASLLPIVTAAHASLSRPSSAAKPKTRKEKALGDLDQEEDSQDEGEDTVQHMEGFSRSDAIYMPLFAGTTLTGLYFLIKWLKDLDMLNKVLNYYFSIVGFFGICKLFADLVDFSHSFFFPRWYADSKGYWRAVSTKRTMALVRQGAGEIVVEERSSPLPGVFRKVPVSASVNNFLWTIRELPSHRITFKFYIHRVVAARSHLTASTMIGVVLGSIATGCYFFFDKPWYLTNLMGWAFSYSALQLISPTTFGIGNLILCGLFVYDIIMVFYTPMMVTVATNLDIPIKLLFPRPADKDGKAGFSMLGLGDIVIPGMMVGLALRFDLYLYYLRQQKTKEKDGVEQLWTASYVAPGKQFWTHFWTSSWFSTRSSRPDLLRTGAFPKTYFWASVAGYTIGMITTLWVMVIFKHAQPALLWLVPSVLGSLWGTAIVRDEVGLMWNFTEAEDEASDNDEKEDKKDGGKVNAGKKTSKNSSIFSRDHEPKLQKAIAKAVEEGDSASEGEGEGEDKRAKSKKKLEKLEDTFRRDKANDLFFFSIGHYSPLSRSKMAQDQVPKYAADEAEGQRSGKRLRTG</sequence>